<feature type="transmembrane region" description="Helical" evidence="6">
    <location>
        <begin position="323"/>
        <end position="347"/>
    </location>
</feature>
<dbReference type="Pfam" id="PF03772">
    <property type="entry name" value="Competence"/>
    <property type="match status" value="1"/>
</dbReference>
<evidence type="ECO:0000256" key="2">
    <source>
        <dbReference type="ARBA" id="ARBA00022475"/>
    </source>
</evidence>
<dbReference type="Proteomes" id="UP000258888">
    <property type="component" value="Unassembled WGS sequence"/>
</dbReference>
<sequence>MREKVENVSGSRDFRMIPIAAAYWAGCLIGKWLSQMRVIHAGIVAIIGFSFAFLVAFFLRRKCNDWSRTIQTVAYVSLAACMISYFGQCVLSKDVIMQEVRAENLTKIHYSNYKSTLNTRIAEAEVRVLTPFRASKSFNGDCQANVRVYKFANTQSYVNARLYAYNPVCRNISYGMRIRVPVSLKSSRFDNKPELHVQKTQQNVQIIQGSNFWQNSASSLWKSFYNVTNNLDTQGRMLVPGVTIGMLGQEYVPTEATNSLNPIDATYSTMTRQHFQHAGIMHVMAVSGGHFLLLSMIIYRCCSYLLLPRWATSSIQIALQISLAAIVYPSASVLRALIMGIISAVAWCCKRPYQSASALSWTVIGVLLVNPSYAWDYAFALSSAATLGIVVMGVPMSKTFSQYVPHFIASALAITLAAQLWTMPVQILMQPEVSFMSVPANLIIAPFMDWATVFGLISLACASFNAGASLVFARVSSIGTSFMEKCAYWCDEVSFGVFPWMKGAAGAWMMACAEVAIFAVFMLVFRSFHNRACVQRISIIGQLWASSVKRTISEAAQIFE</sequence>
<feature type="transmembrane region" description="Helical" evidence="6">
    <location>
        <begin position="450"/>
        <end position="473"/>
    </location>
</feature>
<reference evidence="8 9" key="1">
    <citation type="submission" date="2016-02" db="EMBL/GenBank/DDBJ databases">
        <title>Gardnerella vaginalis Subgroups Defined by cpn60 Sequencing and Sialidase Activity in Isolates from Canada, Belgium and Kenya.</title>
        <authorList>
            <person name="Schellenberg J."/>
            <person name="Paramel Jayaprakash T."/>
            <person name="Withana Gamage N."/>
            <person name="Patterson M.H."/>
            <person name="Vaneechoutte M."/>
            <person name="Hill J.E."/>
        </authorList>
    </citation>
    <scope>NUCLEOTIDE SEQUENCE [LARGE SCALE GENOMIC DNA]</scope>
    <source>
        <strain evidence="8 9">N160</strain>
    </source>
</reference>
<dbReference type="InterPro" id="IPR052159">
    <property type="entry name" value="Competence_DNA_uptake"/>
</dbReference>
<feature type="transmembrane region" description="Helical" evidence="6">
    <location>
        <begin position="70"/>
        <end position="87"/>
    </location>
</feature>
<evidence type="ECO:0000256" key="1">
    <source>
        <dbReference type="ARBA" id="ARBA00004651"/>
    </source>
</evidence>
<evidence type="ECO:0000256" key="3">
    <source>
        <dbReference type="ARBA" id="ARBA00022692"/>
    </source>
</evidence>
<feature type="transmembrane region" description="Helical" evidence="6">
    <location>
        <begin position="39"/>
        <end position="58"/>
    </location>
</feature>
<evidence type="ECO:0000256" key="6">
    <source>
        <dbReference type="SAM" id="Phobius"/>
    </source>
</evidence>
<dbReference type="PANTHER" id="PTHR30619">
    <property type="entry name" value="DNA INTERNALIZATION/COMPETENCE PROTEIN COMEC/REC2"/>
    <property type="match status" value="1"/>
</dbReference>
<evidence type="ECO:0000256" key="4">
    <source>
        <dbReference type="ARBA" id="ARBA00022989"/>
    </source>
</evidence>
<evidence type="ECO:0000313" key="8">
    <source>
        <dbReference type="EMBL" id="RFD75063.1"/>
    </source>
</evidence>
<name>A0A3E1IQL7_GARVA</name>
<proteinExistence type="predicted"/>
<feature type="transmembrane region" description="Helical" evidence="6">
    <location>
        <begin position="279"/>
        <end position="302"/>
    </location>
</feature>
<feature type="domain" description="ComEC/Rec2-related protein" evidence="7">
    <location>
        <begin position="268"/>
        <end position="520"/>
    </location>
</feature>
<evidence type="ECO:0000313" key="9">
    <source>
        <dbReference type="Proteomes" id="UP000258888"/>
    </source>
</evidence>
<keyword evidence="4 6" id="KW-1133">Transmembrane helix</keyword>
<dbReference type="EMBL" id="LSLH01000001">
    <property type="protein sequence ID" value="RFD75063.1"/>
    <property type="molecule type" value="Genomic_DNA"/>
</dbReference>
<dbReference type="NCBIfam" id="TIGR00360">
    <property type="entry name" value="ComEC_N-term"/>
    <property type="match status" value="1"/>
</dbReference>
<accession>A0A3E1IQL7</accession>
<dbReference type="RefSeq" id="WP_116794123.1">
    <property type="nucleotide sequence ID" value="NZ_LSLH01000001.1"/>
</dbReference>
<keyword evidence="3 6" id="KW-0812">Transmembrane</keyword>
<keyword evidence="5 6" id="KW-0472">Membrane</keyword>
<keyword evidence="2" id="KW-1003">Cell membrane</keyword>
<feature type="transmembrane region" description="Helical" evidence="6">
    <location>
        <begin position="407"/>
        <end position="429"/>
    </location>
</feature>
<dbReference type="GO" id="GO:0005886">
    <property type="term" value="C:plasma membrane"/>
    <property type="evidence" value="ECO:0007669"/>
    <property type="project" value="UniProtKB-SubCell"/>
</dbReference>
<comment type="subcellular location">
    <subcellularLocation>
        <location evidence="1">Cell membrane</location>
        <topology evidence="1">Multi-pass membrane protein</topology>
    </subcellularLocation>
</comment>
<dbReference type="AlphaFoldDB" id="A0A3E1IQL7"/>
<keyword evidence="9" id="KW-1185">Reference proteome</keyword>
<evidence type="ECO:0000256" key="5">
    <source>
        <dbReference type="ARBA" id="ARBA00023136"/>
    </source>
</evidence>
<feature type="transmembrane region" description="Helical" evidence="6">
    <location>
        <begin position="353"/>
        <end position="370"/>
    </location>
</feature>
<comment type="caution">
    <text evidence="8">The sequence shown here is derived from an EMBL/GenBank/DDBJ whole genome shotgun (WGS) entry which is preliminary data.</text>
</comment>
<feature type="transmembrane region" description="Helical" evidence="6">
    <location>
        <begin position="505"/>
        <end position="525"/>
    </location>
</feature>
<dbReference type="InterPro" id="IPR004477">
    <property type="entry name" value="ComEC_N"/>
</dbReference>
<gene>
    <name evidence="8" type="ORF">AXE76_02345</name>
</gene>
<organism evidence="8 9">
    <name type="scientific">Gardnerella vaginalis</name>
    <dbReference type="NCBI Taxonomy" id="2702"/>
    <lineage>
        <taxon>Bacteria</taxon>
        <taxon>Bacillati</taxon>
        <taxon>Actinomycetota</taxon>
        <taxon>Actinomycetes</taxon>
        <taxon>Bifidobacteriales</taxon>
        <taxon>Bifidobacteriaceae</taxon>
        <taxon>Gardnerella</taxon>
    </lineage>
</organism>
<dbReference type="PANTHER" id="PTHR30619:SF7">
    <property type="entry name" value="BETA-LACTAMASE DOMAIN PROTEIN"/>
    <property type="match status" value="1"/>
</dbReference>
<evidence type="ECO:0000259" key="7">
    <source>
        <dbReference type="Pfam" id="PF03772"/>
    </source>
</evidence>
<protein>
    <submittedName>
        <fullName evidence="8">Competence protein ComEC</fullName>
    </submittedName>
</protein>